<dbReference type="GO" id="GO:0000155">
    <property type="term" value="F:phosphorelay sensor kinase activity"/>
    <property type="evidence" value="ECO:0007669"/>
    <property type="project" value="InterPro"/>
</dbReference>
<name>A0A0F6QYK4_9CORY</name>
<dbReference type="AlphaFoldDB" id="A0A0F6QYK4"/>
<dbReference type="PATRIC" id="fig|161896.4.peg.2210"/>
<proteinExistence type="predicted"/>
<reference evidence="4 5" key="1">
    <citation type="journal article" date="2015" name="Genome Announc.">
        <title>Complete Genome Sequence of Corynebacterium camporealensis DSM 44610, Isolated from the Milk of a Manchega Sheep with Subclinical Mastitis.</title>
        <authorList>
            <person name="Ruckert C."/>
            <person name="Albersmeier A."/>
            <person name="Winkler A."/>
            <person name="Tauch A."/>
        </authorList>
    </citation>
    <scope>NUCLEOTIDE SEQUENCE [LARGE SCALE GENOMIC DNA]</scope>
    <source>
        <strain evidence="4 5">DSM 44610</strain>
    </source>
</reference>
<evidence type="ECO:0000313" key="5">
    <source>
        <dbReference type="Proteomes" id="UP000033566"/>
    </source>
</evidence>
<dbReference type="CDD" id="cd16917">
    <property type="entry name" value="HATPase_UhpB-NarQ-NarX-like"/>
    <property type="match status" value="1"/>
</dbReference>
<dbReference type="PIRSF" id="PIRSF037434">
    <property type="entry name" value="STHK_ChrS"/>
    <property type="match status" value="1"/>
</dbReference>
<dbReference type="Gene3D" id="3.30.565.10">
    <property type="entry name" value="Histidine kinase-like ATPase, C-terminal domain"/>
    <property type="match status" value="1"/>
</dbReference>
<dbReference type="KEGG" id="ccj:UL81_11330"/>
<keyword evidence="1" id="KW-0808">Transferase</keyword>
<organism evidence="4 5">
    <name type="scientific">Corynebacterium camporealensis</name>
    <dbReference type="NCBI Taxonomy" id="161896"/>
    <lineage>
        <taxon>Bacteria</taxon>
        <taxon>Bacillati</taxon>
        <taxon>Actinomycetota</taxon>
        <taxon>Actinomycetes</taxon>
        <taxon>Mycobacteriales</taxon>
        <taxon>Corynebacteriaceae</taxon>
        <taxon>Corynebacterium</taxon>
    </lineage>
</organism>
<dbReference type="InterPro" id="IPR036890">
    <property type="entry name" value="HATPase_C_sf"/>
</dbReference>
<dbReference type="InterPro" id="IPR005467">
    <property type="entry name" value="His_kinase_dom"/>
</dbReference>
<evidence type="ECO:0000313" key="4">
    <source>
        <dbReference type="EMBL" id="AKE40195.1"/>
    </source>
</evidence>
<dbReference type="GO" id="GO:0016020">
    <property type="term" value="C:membrane"/>
    <property type="evidence" value="ECO:0007669"/>
    <property type="project" value="InterPro"/>
</dbReference>
<dbReference type="PANTHER" id="PTHR24421:SF62">
    <property type="entry name" value="SENSORY TRANSDUCTION HISTIDINE KINASE"/>
    <property type="match status" value="1"/>
</dbReference>
<dbReference type="InterPro" id="IPR017205">
    <property type="entry name" value="Sig_transdc_His_kinase_ChrS"/>
</dbReference>
<dbReference type="EMBL" id="CP011311">
    <property type="protein sequence ID" value="AKE40195.1"/>
    <property type="molecule type" value="Genomic_DNA"/>
</dbReference>
<dbReference type="GO" id="GO:0046983">
    <property type="term" value="F:protein dimerization activity"/>
    <property type="evidence" value="ECO:0007669"/>
    <property type="project" value="InterPro"/>
</dbReference>
<dbReference type="Pfam" id="PF02518">
    <property type="entry name" value="HATPase_c"/>
    <property type="match status" value="1"/>
</dbReference>
<keyword evidence="2 4" id="KW-0418">Kinase</keyword>
<protein>
    <submittedName>
        <fullName evidence="4">Signal transduction histidine kinase</fullName>
    </submittedName>
</protein>
<dbReference type="InterPro" id="IPR050482">
    <property type="entry name" value="Sensor_HK_TwoCompSys"/>
</dbReference>
<dbReference type="STRING" id="161896.UL81_11330"/>
<dbReference type="InterPro" id="IPR003594">
    <property type="entry name" value="HATPase_dom"/>
</dbReference>
<evidence type="ECO:0000256" key="3">
    <source>
        <dbReference type="ARBA" id="ARBA00023012"/>
    </source>
</evidence>
<keyword evidence="5" id="KW-1185">Reference proteome</keyword>
<dbReference type="Pfam" id="PF07730">
    <property type="entry name" value="HisKA_3"/>
    <property type="match status" value="1"/>
</dbReference>
<evidence type="ECO:0000256" key="1">
    <source>
        <dbReference type="ARBA" id="ARBA00022679"/>
    </source>
</evidence>
<dbReference type="Gene3D" id="1.20.5.1930">
    <property type="match status" value="1"/>
</dbReference>
<gene>
    <name evidence="4" type="ORF">UL81_11330</name>
</gene>
<dbReference type="SUPFAM" id="SSF55874">
    <property type="entry name" value="ATPase domain of HSP90 chaperone/DNA topoisomerase II/histidine kinase"/>
    <property type="match status" value="1"/>
</dbReference>
<accession>A0A0F6QYK4</accession>
<dbReference type="SMART" id="SM00387">
    <property type="entry name" value="HATPase_c"/>
    <property type="match status" value="1"/>
</dbReference>
<dbReference type="RefSeq" id="WP_330217031.1">
    <property type="nucleotide sequence ID" value="NZ_CP011311.1"/>
</dbReference>
<dbReference type="PROSITE" id="PS50109">
    <property type="entry name" value="HIS_KIN"/>
    <property type="match status" value="1"/>
</dbReference>
<evidence type="ECO:0000256" key="2">
    <source>
        <dbReference type="ARBA" id="ARBA00022777"/>
    </source>
</evidence>
<dbReference type="PANTHER" id="PTHR24421">
    <property type="entry name" value="NITRATE/NITRITE SENSOR PROTEIN NARX-RELATED"/>
    <property type="match status" value="1"/>
</dbReference>
<dbReference type="InterPro" id="IPR011712">
    <property type="entry name" value="Sig_transdc_His_kin_sub3_dim/P"/>
</dbReference>
<dbReference type="HOGENOM" id="CLU_000445_20_15_11"/>
<keyword evidence="3" id="KW-0902">Two-component regulatory system</keyword>
<sequence length="384" mass="41795">MTLRLDYWRIGLQPMFAFLLIFGLISSYAEGFSWRVTILSAALAAVFFARKKIPTLLWLAALCILWLGLMVHAQHFMWLEFPLVFAFLASLPPGPGIAASVVLWALAAFVPLQMYPENWSVAEAIGPFIGTAFAVGIYFIYRRLQAEAAHHAAIATQLQRTQEALAAQEHQAGRLEERERLSREIHDTVAQGLSSIVLLSRAARGSQKGGELPPQLAEHLDLIEKTASENLAEARRFVTELSSYPKDLPGALHSLVESMNRRAAATGENTQFHLVLSGDTERSLPENVASVAYRVAQEGLNNVLKHAHAEQAVVTLGIFSDSVTVDVVDNGVGMGARHAETDGSGFGLRGLKARVEKAGGELNIESDEGTALAVRLPVEGDNHD</sequence>
<dbReference type="Proteomes" id="UP000033566">
    <property type="component" value="Chromosome"/>
</dbReference>